<evidence type="ECO:0000256" key="3">
    <source>
        <dbReference type="ARBA" id="ARBA00038502"/>
    </source>
</evidence>
<dbReference type="Gene3D" id="3.40.630.30">
    <property type="match status" value="1"/>
</dbReference>
<reference evidence="5 6" key="1">
    <citation type="submission" date="2023-10" db="EMBL/GenBank/DDBJ databases">
        <title>Nicoliella lavandulae sp. nov. isolated from Lavandula angustifolia flowers.</title>
        <authorList>
            <person name="Alcantara C."/>
            <person name="Zuniga M."/>
            <person name="Landete J.M."/>
            <person name="Monedero V."/>
        </authorList>
    </citation>
    <scope>NUCLEOTIDE SEQUENCE [LARGE SCALE GENOMIC DNA]</scope>
    <source>
        <strain evidence="5 6">Es01</strain>
    </source>
</reference>
<dbReference type="SUPFAM" id="SSF55729">
    <property type="entry name" value="Acyl-CoA N-acyltransferases (Nat)"/>
    <property type="match status" value="1"/>
</dbReference>
<gene>
    <name evidence="5" type="ORF">R4146_00505</name>
</gene>
<dbReference type="PROSITE" id="PS51186">
    <property type="entry name" value="GNAT"/>
    <property type="match status" value="1"/>
</dbReference>
<dbReference type="InterPro" id="IPR051531">
    <property type="entry name" value="N-acetyltransferase"/>
</dbReference>
<dbReference type="Pfam" id="PF13302">
    <property type="entry name" value="Acetyltransf_3"/>
    <property type="match status" value="1"/>
</dbReference>
<name>A0ABU8SID2_9LACO</name>
<accession>A0ABU8SID2</accession>
<evidence type="ECO:0000256" key="1">
    <source>
        <dbReference type="ARBA" id="ARBA00022679"/>
    </source>
</evidence>
<dbReference type="InterPro" id="IPR016181">
    <property type="entry name" value="Acyl_CoA_acyltransferase"/>
</dbReference>
<evidence type="ECO:0000259" key="4">
    <source>
        <dbReference type="PROSITE" id="PS51186"/>
    </source>
</evidence>
<organism evidence="5 6">
    <name type="scientific">Nicoliella lavandulae</name>
    <dbReference type="NCBI Taxonomy" id="3082954"/>
    <lineage>
        <taxon>Bacteria</taxon>
        <taxon>Bacillati</taxon>
        <taxon>Bacillota</taxon>
        <taxon>Bacilli</taxon>
        <taxon>Lactobacillales</taxon>
        <taxon>Lactobacillaceae</taxon>
        <taxon>Nicoliella</taxon>
    </lineage>
</organism>
<evidence type="ECO:0000256" key="2">
    <source>
        <dbReference type="ARBA" id="ARBA00023315"/>
    </source>
</evidence>
<comment type="caution">
    <text evidence="5">The sequence shown here is derived from an EMBL/GenBank/DDBJ whole genome shotgun (WGS) entry which is preliminary data.</text>
</comment>
<dbReference type="EMBL" id="JAWMWH010000001">
    <property type="protein sequence ID" value="MEJ6399667.1"/>
    <property type="molecule type" value="Genomic_DNA"/>
</dbReference>
<evidence type="ECO:0000313" key="5">
    <source>
        <dbReference type="EMBL" id="MEJ6399667.1"/>
    </source>
</evidence>
<dbReference type="Proteomes" id="UP001370590">
    <property type="component" value="Unassembled WGS sequence"/>
</dbReference>
<protein>
    <submittedName>
        <fullName evidence="5">GNAT family N-acetyltransferase</fullName>
    </submittedName>
</protein>
<comment type="similarity">
    <text evidence="3">Belongs to the acetyltransferase family. RimJ subfamily.</text>
</comment>
<dbReference type="PANTHER" id="PTHR43792">
    <property type="entry name" value="GNAT FAMILY, PUTATIVE (AFU_ORTHOLOGUE AFUA_3G00765)-RELATED-RELATED"/>
    <property type="match status" value="1"/>
</dbReference>
<proteinExistence type="inferred from homology"/>
<keyword evidence="1" id="KW-0808">Transferase</keyword>
<dbReference type="RefSeq" id="WP_339959513.1">
    <property type="nucleotide sequence ID" value="NZ_JAWMWH010000001.1"/>
</dbReference>
<dbReference type="PANTHER" id="PTHR43792:SF8">
    <property type="entry name" value="[RIBOSOMAL PROTEIN US5]-ALANINE N-ACETYLTRANSFERASE"/>
    <property type="match status" value="1"/>
</dbReference>
<keyword evidence="6" id="KW-1185">Reference proteome</keyword>
<feature type="domain" description="N-acetyltransferase" evidence="4">
    <location>
        <begin position="4"/>
        <end position="166"/>
    </location>
</feature>
<keyword evidence="2" id="KW-0012">Acyltransferase</keyword>
<sequence length="170" mass="18683">MKAITISQLQLTDAHAFFAMVSDATTANAAGFDVITSLQAATDLLRIELSQSNGLAVKYGGQTVGCVFFYPQVDQFGQPMADRFEVGFLMHPKFSGRGIMTQGLALALQWLQRQFDVARIIANVSITNDASKAVLLHNHFAQLGTFIAFSGDERLQFELVIVKECKKSYN</sequence>
<evidence type="ECO:0000313" key="6">
    <source>
        <dbReference type="Proteomes" id="UP001370590"/>
    </source>
</evidence>
<dbReference type="InterPro" id="IPR000182">
    <property type="entry name" value="GNAT_dom"/>
</dbReference>